<name>A0ABV4U6D6_9BACT</name>
<sequence>MSAPTPPSQPAWTDPDLVNPHAVQDKARRVERMFAAIAPSYDLNNRLHSMWRDQAWRRKTVKLADVKPRQDVVLDVACGTGDLAMAFADAKAKRVVGVDFTYNMLRIADVKRAGDARLSYHAGDAMRLPVADASVDVVSIAFGIRNVMNPAAAMAEFYRVLRPGGRLMVLEFSVPTNPLLHTGYMFYFKHVMPRTAALIARDRSGAYRYLPQSVSTFIDRPGMVNLYDGAGFEQVTLKALTFGIAVCYRGVKPL</sequence>
<evidence type="ECO:0000256" key="2">
    <source>
        <dbReference type="ARBA" id="ARBA00022603"/>
    </source>
</evidence>
<evidence type="ECO:0000256" key="3">
    <source>
        <dbReference type="ARBA" id="ARBA00022679"/>
    </source>
</evidence>
<dbReference type="InterPro" id="IPR023576">
    <property type="entry name" value="UbiE/COQ5_MeTrFase_CS"/>
</dbReference>
<feature type="binding site" evidence="5">
    <location>
        <begin position="124"/>
        <end position="125"/>
    </location>
    <ligand>
        <name>S-adenosyl-L-methionine</name>
        <dbReference type="ChEBI" id="CHEBI:59789"/>
    </ligand>
</feature>
<organism evidence="6 7">
    <name type="scientific">Natronomicrosphaera hydrolytica</name>
    <dbReference type="NCBI Taxonomy" id="3242702"/>
    <lineage>
        <taxon>Bacteria</taxon>
        <taxon>Pseudomonadati</taxon>
        <taxon>Planctomycetota</taxon>
        <taxon>Phycisphaerae</taxon>
        <taxon>Phycisphaerales</taxon>
        <taxon>Phycisphaeraceae</taxon>
        <taxon>Natronomicrosphaera</taxon>
    </lineage>
</organism>
<evidence type="ECO:0000313" key="6">
    <source>
        <dbReference type="EMBL" id="MFA9479161.1"/>
    </source>
</evidence>
<keyword evidence="3 5" id="KW-0808">Transferase</keyword>
<keyword evidence="7" id="KW-1185">Reference proteome</keyword>
<dbReference type="EMBL" id="JBGUBD010000007">
    <property type="protein sequence ID" value="MFA9479161.1"/>
    <property type="molecule type" value="Genomic_DNA"/>
</dbReference>
<comment type="catalytic activity">
    <reaction evidence="5">
        <text>a 2-demethylmenaquinol + S-adenosyl-L-methionine = a menaquinol + S-adenosyl-L-homocysteine + H(+)</text>
        <dbReference type="Rhea" id="RHEA:42640"/>
        <dbReference type="Rhea" id="RHEA-COMP:9539"/>
        <dbReference type="Rhea" id="RHEA-COMP:9563"/>
        <dbReference type="ChEBI" id="CHEBI:15378"/>
        <dbReference type="ChEBI" id="CHEBI:18151"/>
        <dbReference type="ChEBI" id="CHEBI:55437"/>
        <dbReference type="ChEBI" id="CHEBI:57856"/>
        <dbReference type="ChEBI" id="CHEBI:59789"/>
        <dbReference type="EC" id="2.1.1.163"/>
    </reaction>
</comment>
<gene>
    <name evidence="6" type="primary">ubiE</name>
    <name evidence="5" type="synonym">menG</name>
    <name evidence="6" type="ORF">ACERK3_12790</name>
</gene>
<comment type="similarity">
    <text evidence="5">Belongs to the class I-like SAM-binding methyltransferase superfamily. MenG/UbiE family.</text>
</comment>
<dbReference type="HAMAP" id="MF_01813">
    <property type="entry name" value="MenG_UbiE_methyltr"/>
    <property type="match status" value="1"/>
</dbReference>
<evidence type="ECO:0000256" key="5">
    <source>
        <dbReference type="HAMAP-Rule" id="MF_01813"/>
    </source>
</evidence>
<dbReference type="Gene3D" id="3.40.50.150">
    <property type="entry name" value="Vaccinia Virus protein VP39"/>
    <property type="match status" value="1"/>
</dbReference>
<feature type="binding site" evidence="5">
    <location>
        <position position="99"/>
    </location>
    <ligand>
        <name>S-adenosyl-L-methionine</name>
        <dbReference type="ChEBI" id="CHEBI:59789"/>
    </ligand>
</feature>
<dbReference type="PANTHER" id="PTHR43591">
    <property type="entry name" value="METHYLTRANSFERASE"/>
    <property type="match status" value="1"/>
</dbReference>
<keyword evidence="2 5" id="KW-0489">Methyltransferase</keyword>
<comment type="caution">
    <text evidence="5">Lacks conserved residue(s) required for the propagation of feature annotation.</text>
</comment>
<protein>
    <recommendedName>
        <fullName evidence="5">Demethylmenaquinone methyltransferase</fullName>
        <ecNumber evidence="5">2.1.1.163</ecNumber>
    </recommendedName>
</protein>
<dbReference type="SUPFAM" id="SSF53335">
    <property type="entry name" value="S-adenosyl-L-methionine-dependent methyltransferases"/>
    <property type="match status" value="1"/>
</dbReference>
<keyword evidence="1 5" id="KW-0474">Menaquinone biosynthesis</keyword>
<comment type="pathway">
    <text evidence="5">Quinol/quinone metabolism; menaquinone biosynthesis; menaquinol from 1,4-dihydroxy-2-naphthoate: step 2/2.</text>
</comment>
<dbReference type="Pfam" id="PF01209">
    <property type="entry name" value="Ubie_methyltran"/>
    <property type="match status" value="1"/>
</dbReference>
<dbReference type="PROSITE" id="PS51608">
    <property type="entry name" value="SAM_MT_UBIE"/>
    <property type="match status" value="1"/>
</dbReference>
<dbReference type="GO" id="GO:0008425">
    <property type="term" value="F:2-methoxy-6-polyprenyl-1,4-benzoquinol methyltransferase activity"/>
    <property type="evidence" value="ECO:0007669"/>
    <property type="project" value="UniProtKB-EC"/>
</dbReference>
<dbReference type="EC" id="2.1.1.163" evidence="5"/>
<dbReference type="PROSITE" id="PS01184">
    <property type="entry name" value="UBIE_2"/>
    <property type="match status" value="1"/>
</dbReference>
<comment type="function">
    <text evidence="5">Methyltransferase required for the conversion of demethylmenaquinol (DMKH2) to menaquinol (MKH2).</text>
</comment>
<dbReference type="PANTHER" id="PTHR43591:SF24">
    <property type="entry name" value="2-METHOXY-6-POLYPRENYL-1,4-BENZOQUINOL METHYLASE, MITOCHONDRIAL"/>
    <property type="match status" value="1"/>
</dbReference>
<reference evidence="6 7" key="1">
    <citation type="submission" date="2024-08" db="EMBL/GenBank/DDBJ databases">
        <title>Whole-genome sequencing of halo(alkali)philic microorganisms from hypersaline lakes.</title>
        <authorList>
            <person name="Sorokin D.Y."/>
            <person name="Merkel A.Y."/>
            <person name="Messina E."/>
            <person name="Yakimov M."/>
        </authorList>
    </citation>
    <scope>NUCLEOTIDE SEQUENCE [LARGE SCALE GENOMIC DNA]</scope>
    <source>
        <strain evidence="6 7">AB-hyl4</strain>
    </source>
</reference>
<keyword evidence="4 5" id="KW-0949">S-adenosyl-L-methionine</keyword>
<evidence type="ECO:0000256" key="1">
    <source>
        <dbReference type="ARBA" id="ARBA00022428"/>
    </source>
</evidence>
<dbReference type="CDD" id="cd02440">
    <property type="entry name" value="AdoMet_MTases"/>
    <property type="match status" value="1"/>
</dbReference>
<dbReference type="GO" id="GO:0043770">
    <property type="term" value="F:demethylmenaquinone methyltransferase activity"/>
    <property type="evidence" value="ECO:0007669"/>
    <property type="project" value="UniProtKB-EC"/>
</dbReference>
<dbReference type="InterPro" id="IPR029063">
    <property type="entry name" value="SAM-dependent_MTases_sf"/>
</dbReference>
<dbReference type="NCBIfam" id="NF001244">
    <property type="entry name" value="PRK00216.1-5"/>
    <property type="match status" value="1"/>
</dbReference>
<evidence type="ECO:0000256" key="4">
    <source>
        <dbReference type="ARBA" id="ARBA00022691"/>
    </source>
</evidence>
<comment type="caution">
    <text evidence="6">The sequence shown here is derived from an EMBL/GenBank/DDBJ whole genome shotgun (WGS) entry which is preliminary data.</text>
</comment>
<dbReference type="InterPro" id="IPR004033">
    <property type="entry name" value="UbiE/COQ5_MeTrFase"/>
</dbReference>
<dbReference type="GO" id="GO:0032259">
    <property type="term" value="P:methylation"/>
    <property type="evidence" value="ECO:0007669"/>
    <property type="project" value="UniProtKB-KW"/>
</dbReference>
<proteinExistence type="inferred from homology"/>
<dbReference type="Proteomes" id="UP001575105">
    <property type="component" value="Unassembled WGS sequence"/>
</dbReference>
<dbReference type="RefSeq" id="WP_425346088.1">
    <property type="nucleotide sequence ID" value="NZ_JBGUBD010000007.1"/>
</dbReference>
<accession>A0ABV4U6D6</accession>
<dbReference type="NCBIfam" id="TIGR01934">
    <property type="entry name" value="MenG_MenH_UbiE"/>
    <property type="match status" value="1"/>
</dbReference>
<evidence type="ECO:0000313" key="7">
    <source>
        <dbReference type="Proteomes" id="UP001575105"/>
    </source>
</evidence>
<feature type="binding site" evidence="5">
    <location>
        <position position="80"/>
    </location>
    <ligand>
        <name>S-adenosyl-L-methionine</name>
        <dbReference type="ChEBI" id="CHEBI:59789"/>
    </ligand>
</feature>